<dbReference type="NCBIfam" id="TIGR03150">
    <property type="entry name" value="fabF"/>
    <property type="match status" value="1"/>
</dbReference>
<dbReference type="Pfam" id="PF00109">
    <property type="entry name" value="ketoacyl-synt"/>
    <property type="match status" value="1"/>
</dbReference>
<dbReference type="PANTHER" id="PTHR11712:SF336">
    <property type="entry name" value="3-OXOACYL-[ACYL-CARRIER-PROTEIN] SYNTHASE, MITOCHONDRIAL"/>
    <property type="match status" value="1"/>
</dbReference>
<dbReference type="EMBL" id="DTLI01000143">
    <property type="protein sequence ID" value="HHS52403.1"/>
    <property type="molecule type" value="Genomic_DNA"/>
</dbReference>
<dbReference type="SMART" id="SM00825">
    <property type="entry name" value="PKS_KS"/>
    <property type="match status" value="1"/>
</dbReference>
<gene>
    <name evidence="15" type="primary">fabF</name>
    <name evidence="15" type="ORF">ENW73_06010</name>
</gene>
<dbReference type="InterPro" id="IPR014030">
    <property type="entry name" value="Ketoacyl_synth_N"/>
</dbReference>
<dbReference type="PIRSF" id="PIRSF000447">
    <property type="entry name" value="KAS_II"/>
    <property type="match status" value="1"/>
</dbReference>
<evidence type="ECO:0000256" key="4">
    <source>
        <dbReference type="ARBA" id="ARBA00014657"/>
    </source>
</evidence>
<keyword evidence="8" id="KW-0443">Lipid metabolism</keyword>
<comment type="catalytic activity">
    <reaction evidence="11">
        <text>(9Z)-hexadecenoyl-[ACP] + malonyl-[ACP] + H(+) = 3-oxo-(11Z)-octadecenoyl-[ACP] + holo-[ACP] + CO2</text>
        <dbReference type="Rhea" id="RHEA:55040"/>
        <dbReference type="Rhea" id="RHEA-COMP:9623"/>
        <dbReference type="Rhea" id="RHEA-COMP:9685"/>
        <dbReference type="Rhea" id="RHEA-COMP:10800"/>
        <dbReference type="Rhea" id="RHEA-COMP:14074"/>
        <dbReference type="ChEBI" id="CHEBI:15378"/>
        <dbReference type="ChEBI" id="CHEBI:16526"/>
        <dbReference type="ChEBI" id="CHEBI:64479"/>
        <dbReference type="ChEBI" id="CHEBI:78449"/>
        <dbReference type="ChEBI" id="CHEBI:83989"/>
        <dbReference type="ChEBI" id="CHEBI:138538"/>
        <dbReference type="EC" id="2.3.1.179"/>
    </reaction>
</comment>
<dbReference type="InterPro" id="IPR016039">
    <property type="entry name" value="Thiolase-like"/>
</dbReference>
<dbReference type="Gene3D" id="3.40.47.10">
    <property type="match status" value="1"/>
</dbReference>
<evidence type="ECO:0000256" key="6">
    <source>
        <dbReference type="ARBA" id="ARBA00022679"/>
    </source>
</evidence>
<comment type="function">
    <text evidence="11">Involved in the type II fatty acid elongation cycle. Catalyzes the elongation of a wide range of acyl-ACP by the addition of two carbons from malonyl-ACP to an acyl acceptor. Can efficiently catalyze the conversion of palmitoleoyl-ACP (cis-hexadec-9-enoyl-ACP) to cis-vaccenoyl-ACP (cis-octadec-11-enoyl-ACP), an essential step in the thermal regulation of fatty acid composition.</text>
</comment>
<comment type="similarity">
    <text evidence="2 11 13">Belongs to the thiolase-like superfamily. Beta-ketoacyl-ACP synthases family.</text>
</comment>
<sequence length="413" mass="44503">MMKKRVVVTGLGVVTCLGNDVATFWENLLAGKSGISRITRFDPSNLPVQIAGEVKNFDPSQKFDPKLIKRTDTYTQYALFATVDAVKDAGLDFTKEPLDRIGVIIGSGMGGIETWEKQHQIFLTKGPSRVSPLLIPMMIPDMAAGQVSIYYGLKGPNYCTTSACASGAHAIGNAFRHISYGDAEVIIAGGSEAPITAYCIAAFANMGALSKRNDEPEKASRPFDKDRSGFVIAEGSGIVVLEELEHARKRNAKIYCEVLGYGLTADGYHITAPAPEGEGAYEAMRRAIEEAGIPKEEIDYINAHGTSTDLNDLTETQAIKRLFGEYASRLAVNSTKSMIGHSLGAAGAIEFVVTCLSVYHNKIHPTINLDNPDTEMTLDYVREGARDKKIRAALSNSLGFGGHNTSLLVKACA</sequence>
<keyword evidence="5 11" id="KW-0444">Lipid biosynthesis</keyword>
<keyword evidence="10 11" id="KW-0012">Acyltransferase</keyword>
<dbReference type="PANTHER" id="PTHR11712">
    <property type="entry name" value="POLYKETIDE SYNTHASE-RELATED"/>
    <property type="match status" value="1"/>
</dbReference>
<dbReference type="EC" id="2.3.1.179" evidence="3 11"/>
<dbReference type="AlphaFoldDB" id="A0A7C6EGE8"/>
<feature type="domain" description="Ketosynthase family 3 (KS3)" evidence="14">
    <location>
        <begin position="3"/>
        <end position="411"/>
    </location>
</feature>
<protein>
    <recommendedName>
        <fullName evidence="4 11">3-oxoacyl-[acyl-carrier-protein] synthase 2</fullName>
        <ecNumber evidence="3 11">2.3.1.179</ecNumber>
    </recommendedName>
</protein>
<comment type="catalytic activity">
    <reaction evidence="11">
        <text>a fatty acyl-[ACP] + malonyl-[ACP] + H(+) = a 3-oxoacyl-[ACP] + holo-[ACP] + CO2</text>
        <dbReference type="Rhea" id="RHEA:22836"/>
        <dbReference type="Rhea" id="RHEA-COMP:9623"/>
        <dbReference type="Rhea" id="RHEA-COMP:9685"/>
        <dbReference type="Rhea" id="RHEA-COMP:9916"/>
        <dbReference type="Rhea" id="RHEA-COMP:14125"/>
        <dbReference type="ChEBI" id="CHEBI:15378"/>
        <dbReference type="ChEBI" id="CHEBI:16526"/>
        <dbReference type="ChEBI" id="CHEBI:64479"/>
        <dbReference type="ChEBI" id="CHEBI:78449"/>
        <dbReference type="ChEBI" id="CHEBI:78776"/>
        <dbReference type="ChEBI" id="CHEBI:138651"/>
    </reaction>
</comment>
<dbReference type="GO" id="GO:0005829">
    <property type="term" value="C:cytosol"/>
    <property type="evidence" value="ECO:0007669"/>
    <property type="project" value="TreeGrafter"/>
</dbReference>
<evidence type="ECO:0000256" key="13">
    <source>
        <dbReference type="RuleBase" id="RU003694"/>
    </source>
</evidence>
<dbReference type="UniPathway" id="UPA00094"/>
<evidence type="ECO:0000256" key="2">
    <source>
        <dbReference type="ARBA" id="ARBA00008467"/>
    </source>
</evidence>
<dbReference type="InterPro" id="IPR014031">
    <property type="entry name" value="Ketoacyl_synth_C"/>
</dbReference>
<comment type="pathway">
    <text evidence="1 11">Lipid metabolism; fatty acid biosynthesis.</text>
</comment>
<dbReference type="InterPro" id="IPR017568">
    <property type="entry name" value="3-oxoacyl-ACP_synth-2"/>
</dbReference>
<comment type="caution">
    <text evidence="15">The sequence shown here is derived from an EMBL/GenBank/DDBJ whole genome shotgun (WGS) entry which is preliminary data.</text>
</comment>
<keyword evidence="7" id="KW-0276">Fatty acid metabolism</keyword>
<evidence type="ECO:0000259" key="14">
    <source>
        <dbReference type="PROSITE" id="PS52004"/>
    </source>
</evidence>
<dbReference type="FunFam" id="3.40.47.10:FF:000009">
    <property type="entry name" value="3-oxoacyl-[acyl-carrier-protein] synthase 2"/>
    <property type="match status" value="1"/>
</dbReference>
<reference evidence="15" key="1">
    <citation type="journal article" date="2020" name="mSystems">
        <title>Genome- and Community-Level Interaction Insights into Carbon Utilization and Element Cycling Functions of Hydrothermarchaeota in Hydrothermal Sediment.</title>
        <authorList>
            <person name="Zhou Z."/>
            <person name="Liu Y."/>
            <person name="Xu W."/>
            <person name="Pan J."/>
            <person name="Luo Z.H."/>
            <person name="Li M."/>
        </authorList>
    </citation>
    <scope>NUCLEOTIDE SEQUENCE [LARGE SCALE GENOMIC DNA]</scope>
    <source>
        <strain evidence="15">SpSt-876</strain>
    </source>
</reference>
<evidence type="ECO:0000256" key="10">
    <source>
        <dbReference type="ARBA" id="ARBA00023315"/>
    </source>
</evidence>
<evidence type="ECO:0000256" key="3">
    <source>
        <dbReference type="ARBA" id="ARBA00012356"/>
    </source>
</evidence>
<evidence type="ECO:0000256" key="7">
    <source>
        <dbReference type="ARBA" id="ARBA00022832"/>
    </source>
</evidence>
<dbReference type="PROSITE" id="PS52004">
    <property type="entry name" value="KS3_2"/>
    <property type="match status" value="1"/>
</dbReference>
<dbReference type="GO" id="GO:0004315">
    <property type="term" value="F:3-oxoacyl-[acyl-carrier-protein] synthase activity"/>
    <property type="evidence" value="ECO:0007669"/>
    <property type="project" value="UniProtKB-UniRule"/>
</dbReference>
<evidence type="ECO:0000256" key="11">
    <source>
        <dbReference type="PIRNR" id="PIRNR000447"/>
    </source>
</evidence>
<dbReference type="SUPFAM" id="SSF53901">
    <property type="entry name" value="Thiolase-like"/>
    <property type="match status" value="2"/>
</dbReference>
<proteinExistence type="inferred from homology"/>
<evidence type="ECO:0000256" key="9">
    <source>
        <dbReference type="ARBA" id="ARBA00023160"/>
    </source>
</evidence>
<dbReference type="GO" id="GO:0006633">
    <property type="term" value="P:fatty acid biosynthetic process"/>
    <property type="evidence" value="ECO:0007669"/>
    <property type="project" value="UniProtKB-UniRule"/>
</dbReference>
<accession>A0A7C6EGE8</accession>
<dbReference type="NCBIfam" id="NF005589">
    <property type="entry name" value="PRK07314.1"/>
    <property type="match status" value="1"/>
</dbReference>
<dbReference type="InterPro" id="IPR020841">
    <property type="entry name" value="PKS_Beta-ketoAc_synthase_dom"/>
</dbReference>
<dbReference type="Pfam" id="PF02801">
    <property type="entry name" value="Ketoacyl-synt_C"/>
    <property type="match status" value="1"/>
</dbReference>
<name>A0A7C6EGE8_UNCW3</name>
<keyword evidence="6 11" id="KW-0808">Transferase</keyword>
<dbReference type="InterPro" id="IPR000794">
    <property type="entry name" value="Beta-ketoacyl_synthase"/>
</dbReference>
<evidence type="ECO:0000256" key="8">
    <source>
        <dbReference type="ARBA" id="ARBA00023098"/>
    </source>
</evidence>
<evidence type="ECO:0000256" key="12">
    <source>
        <dbReference type="PIRSR" id="PIRSR000447-1"/>
    </source>
</evidence>
<evidence type="ECO:0000313" key="15">
    <source>
        <dbReference type="EMBL" id="HHS52403.1"/>
    </source>
</evidence>
<dbReference type="PROSITE" id="PS00606">
    <property type="entry name" value="KS3_1"/>
    <property type="match status" value="1"/>
</dbReference>
<evidence type="ECO:0000256" key="5">
    <source>
        <dbReference type="ARBA" id="ARBA00022516"/>
    </source>
</evidence>
<dbReference type="InterPro" id="IPR018201">
    <property type="entry name" value="Ketoacyl_synth_AS"/>
</dbReference>
<keyword evidence="9 11" id="KW-0275">Fatty acid biosynthesis</keyword>
<dbReference type="CDD" id="cd00834">
    <property type="entry name" value="KAS_I_II"/>
    <property type="match status" value="1"/>
</dbReference>
<organism evidence="15">
    <name type="scientific">candidate division WOR-3 bacterium</name>
    <dbReference type="NCBI Taxonomy" id="2052148"/>
    <lineage>
        <taxon>Bacteria</taxon>
        <taxon>Bacteria division WOR-3</taxon>
    </lineage>
</organism>
<feature type="active site" description="For beta-ketoacyl synthase activity" evidence="12">
    <location>
        <position position="164"/>
    </location>
</feature>
<evidence type="ECO:0000256" key="1">
    <source>
        <dbReference type="ARBA" id="ARBA00005194"/>
    </source>
</evidence>